<sequence>MTGLIIVGVLGWAWYRRVYRGVTTFSRPPRRITPGSQPVGKAAVGPVKIPIRKGPPVIEFKPLPVVGVPQPYLGPVEKPPPPLSGFQSPDPVIPPKPTDITCPVGTSMQWDWNTHQWSCRPQIPRGGLAFENPNQKYPDAHRLIVYTGRVVVNEL</sequence>
<evidence type="ECO:0000313" key="1">
    <source>
        <dbReference type="EMBL" id="KKN03031.1"/>
    </source>
</evidence>
<reference evidence="1" key="1">
    <citation type="journal article" date="2015" name="Nature">
        <title>Complex archaea that bridge the gap between prokaryotes and eukaryotes.</title>
        <authorList>
            <person name="Spang A."/>
            <person name="Saw J.H."/>
            <person name="Jorgensen S.L."/>
            <person name="Zaremba-Niedzwiedzka K."/>
            <person name="Martijn J."/>
            <person name="Lind A.E."/>
            <person name="van Eijk R."/>
            <person name="Schleper C."/>
            <person name="Guy L."/>
            <person name="Ettema T.J."/>
        </authorList>
    </citation>
    <scope>NUCLEOTIDE SEQUENCE</scope>
</reference>
<comment type="caution">
    <text evidence="1">The sequence shown here is derived from an EMBL/GenBank/DDBJ whole genome shotgun (WGS) entry which is preliminary data.</text>
</comment>
<dbReference type="AlphaFoldDB" id="A0A0F9PPM6"/>
<organism evidence="1">
    <name type="scientific">marine sediment metagenome</name>
    <dbReference type="NCBI Taxonomy" id="412755"/>
    <lineage>
        <taxon>unclassified sequences</taxon>
        <taxon>metagenomes</taxon>
        <taxon>ecological metagenomes</taxon>
    </lineage>
</organism>
<name>A0A0F9PPM6_9ZZZZ</name>
<proteinExistence type="predicted"/>
<accession>A0A0F9PPM6</accession>
<dbReference type="EMBL" id="LAZR01005080">
    <property type="protein sequence ID" value="KKN03031.1"/>
    <property type="molecule type" value="Genomic_DNA"/>
</dbReference>
<protein>
    <submittedName>
        <fullName evidence="1">Uncharacterized protein</fullName>
    </submittedName>
</protein>
<gene>
    <name evidence="1" type="ORF">LCGC14_1111820</name>
</gene>